<organism evidence="3 4">
    <name type="scientific">Aspergillus chevalieri</name>
    <name type="common">Eurotium chevalieri</name>
    <dbReference type="NCBI Taxonomy" id="182096"/>
    <lineage>
        <taxon>Eukaryota</taxon>
        <taxon>Fungi</taxon>
        <taxon>Dikarya</taxon>
        <taxon>Ascomycota</taxon>
        <taxon>Pezizomycotina</taxon>
        <taxon>Eurotiomycetes</taxon>
        <taxon>Eurotiomycetidae</taxon>
        <taxon>Eurotiales</taxon>
        <taxon>Aspergillaceae</taxon>
        <taxon>Aspergillus</taxon>
        <taxon>Aspergillus subgen. Aspergillus</taxon>
    </lineage>
</organism>
<dbReference type="EMBL" id="AP024418">
    <property type="protein sequence ID" value="BCR86603.1"/>
    <property type="molecule type" value="Genomic_DNA"/>
</dbReference>
<reference evidence="3" key="2">
    <citation type="submission" date="2021-02" db="EMBL/GenBank/DDBJ databases">
        <title>Aspergillus chevalieri M1 genome sequence.</title>
        <authorList>
            <person name="Kadooka C."/>
            <person name="Mori K."/>
            <person name="Futagami T."/>
        </authorList>
    </citation>
    <scope>NUCLEOTIDE SEQUENCE</scope>
    <source>
        <strain evidence="3">M1</strain>
    </source>
</reference>
<dbReference type="CDD" id="cd12148">
    <property type="entry name" value="fungal_TF_MHR"/>
    <property type="match status" value="1"/>
</dbReference>
<dbReference type="RefSeq" id="XP_043135125.1">
    <property type="nucleotide sequence ID" value="XM_043277225.1"/>
</dbReference>
<evidence type="ECO:0000313" key="4">
    <source>
        <dbReference type="Proteomes" id="UP000637239"/>
    </source>
</evidence>
<reference evidence="3" key="1">
    <citation type="submission" date="2021-01" db="EMBL/GenBank/DDBJ databases">
        <authorList>
            <consortium name="Aspergillus chevalieri M1 genome sequencing consortium"/>
            <person name="Kazuki M."/>
            <person name="Futagami T."/>
        </authorList>
    </citation>
    <scope>NUCLEOTIDE SEQUENCE</scope>
    <source>
        <strain evidence="3">M1</strain>
    </source>
</reference>
<dbReference type="PANTHER" id="PTHR47431:SF1">
    <property type="entry name" value="ZN(II)2CYS6 TRANSCRIPTION FACTOR (EUROFUNG)"/>
    <property type="match status" value="1"/>
</dbReference>
<dbReference type="PANTHER" id="PTHR47431">
    <property type="entry name" value="ZN(II)2CYS6 TRANSCRIPTION FACTOR (EUROFUNG)-RELATED"/>
    <property type="match status" value="1"/>
</dbReference>
<keyword evidence="4" id="KW-1185">Reference proteome</keyword>
<protein>
    <recommendedName>
        <fullName evidence="2">Xylanolytic transcriptional activator regulatory domain-containing protein</fullName>
    </recommendedName>
</protein>
<proteinExistence type="predicted"/>
<evidence type="ECO:0000259" key="2">
    <source>
        <dbReference type="Pfam" id="PF04082"/>
    </source>
</evidence>
<sequence>MHARGQPKGAKERIAQAIHCSLEIGLHCREFSDVLEVQHPIRAESTRRTWWEIFIIDTLLAAVQVEGVLQYTAETPDVPLPCKEDKYHDGRLPGVAMIVSDLGLYDIFSEHGDLSPFAYRVEAAIVLRRCLLASETHVSQDSLDILDANISAWFHRLPSCKRVILQPDGEVNELDLQATMIMHCASIYLHFPQVISALLPPEHRPDILLSSSSLYIYISKPPNALS</sequence>
<gene>
    <name evidence="3" type="ORF">ACHE_30590S</name>
</gene>
<accession>A0A7R7VMD9</accession>
<dbReference type="GO" id="GO:0008270">
    <property type="term" value="F:zinc ion binding"/>
    <property type="evidence" value="ECO:0007669"/>
    <property type="project" value="InterPro"/>
</dbReference>
<evidence type="ECO:0000256" key="1">
    <source>
        <dbReference type="ARBA" id="ARBA00023242"/>
    </source>
</evidence>
<dbReference type="GO" id="GO:0003677">
    <property type="term" value="F:DNA binding"/>
    <property type="evidence" value="ECO:0007669"/>
    <property type="project" value="InterPro"/>
</dbReference>
<dbReference type="Pfam" id="PF04082">
    <property type="entry name" value="Fungal_trans"/>
    <property type="match status" value="1"/>
</dbReference>
<keyword evidence="1" id="KW-0539">Nucleus</keyword>
<dbReference type="AlphaFoldDB" id="A0A7R7VMD9"/>
<dbReference type="Proteomes" id="UP000637239">
    <property type="component" value="Chromosome 3"/>
</dbReference>
<evidence type="ECO:0000313" key="3">
    <source>
        <dbReference type="EMBL" id="BCR86603.1"/>
    </source>
</evidence>
<dbReference type="GO" id="GO:0006351">
    <property type="term" value="P:DNA-templated transcription"/>
    <property type="evidence" value="ECO:0007669"/>
    <property type="project" value="InterPro"/>
</dbReference>
<dbReference type="InterPro" id="IPR007219">
    <property type="entry name" value="XnlR_reg_dom"/>
</dbReference>
<dbReference type="GeneID" id="66980962"/>
<dbReference type="KEGG" id="ache:ACHE_30590S"/>
<feature type="domain" description="Xylanolytic transcriptional activator regulatory" evidence="2">
    <location>
        <begin position="15"/>
        <end position="87"/>
    </location>
</feature>
<name>A0A7R7VMD9_ASPCH</name>